<dbReference type="AlphaFoldDB" id="A0AAU8JSR4"/>
<organism evidence="6">
    <name type="scientific">Kitasatospora camelliae</name>
    <dbReference type="NCBI Taxonomy" id="3156397"/>
    <lineage>
        <taxon>Bacteria</taxon>
        <taxon>Bacillati</taxon>
        <taxon>Actinomycetota</taxon>
        <taxon>Actinomycetes</taxon>
        <taxon>Kitasatosporales</taxon>
        <taxon>Streptomycetaceae</taxon>
        <taxon>Kitasatospora</taxon>
    </lineage>
</organism>
<dbReference type="InterPro" id="IPR050090">
    <property type="entry name" value="Tyrosine_recombinase_XerCD"/>
</dbReference>
<dbReference type="GO" id="GO:0006310">
    <property type="term" value="P:DNA recombination"/>
    <property type="evidence" value="ECO:0007669"/>
    <property type="project" value="UniProtKB-KW"/>
</dbReference>
<dbReference type="Gene3D" id="1.10.150.130">
    <property type="match status" value="1"/>
</dbReference>
<dbReference type="GO" id="GO:0003677">
    <property type="term" value="F:DNA binding"/>
    <property type="evidence" value="ECO:0007669"/>
    <property type="project" value="UniProtKB-KW"/>
</dbReference>
<evidence type="ECO:0000256" key="1">
    <source>
        <dbReference type="ARBA" id="ARBA00008857"/>
    </source>
</evidence>
<evidence type="ECO:0000256" key="4">
    <source>
        <dbReference type="SAM" id="MobiDB-lite"/>
    </source>
</evidence>
<feature type="region of interest" description="Disordered" evidence="4">
    <location>
        <begin position="1"/>
        <end position="39"/>
    </location>
</feature>
<dbReference type="PROSITE" id="PS51898">
    <property type="entry name" value="TYR_RECOMBINASE"/>
    <property type="match status" value="1"/>
</dbReference>
<feature type="compositionally biased region" description="Low complexity" evidence="4">
    <location>
        <begin position="1"/>
        <end position="22"/>
    </location>
</feature>
<evidence type="ECO:0000313" key="6">
    <source>
        <dbReference type="EMBL" id="XCM79377.1"/>
    </source>
</evidence>
<accession>A0AAU8JSR4</accession>
<dbReference type="InterPro" id="IPR002104">
    <property type="entry name" value="Integrase_catalytic"/>
</dbReference>
<evidence type="ECO:0000259" key="5">
    <source>
        <dbReference type="PROSITE" id="PS51898"/>
    </source>
</evidence>
<dbReference type="PANTHER" id="PTHR30349">
    <property type="entry name" value="PHAGE INTEGRASE-RELATED"/>
    <property type="match status" value="1"/>
</dbReference>
<dbReference type="PANTHER" id="PTHR30349:SF64">
    <property type="entry name" value="PROPHAGE INTEGRASE INTD-RELATED"/>
    <property type="match status" value="1"/>
</dbReference>
<feature type="region of interest" description="Disordered" evidence="4">
    <location>
        <begin position="216"/>
        <end position="237"/>
    </location>
</feature>
<gene>
    <name evidence="6" type="ORF">ABWK59_10765</name>
</gene>
<sequence length="467" mass="52513">MNTAATSSRSRPSTNAATARSRNASCADGDKCRASPTSSLTRCSTIQNPYRFGSIEDRWLKKRPNKETGKRERTDLWGKCTRYRVKGIPGVRDRSFDTAADAKSWLADTQTDVKRGDFVDTRDGQITLRDYVEKHWWPSQVHPAQTLESMRYRIWGQIIPQLGETALRDIGVPELRKWSADVQREVGQGTAYLAWVYLKAIMQAAVEDKRLFRNPCKGNSTIKPPKRPERKARSWSRDRVGAVREGLPERYRVALDLGLGCGLRQGEAFAFSPGDVCGDSVHVERQILRYKSQLYFGPPKGRKERDVPLTAGLAKKLLSHQERFAPVEVTLPWLDPEEPDLPREERRTVTVPLLVSTTRGGAINRTTWNTKTWKPALAAAGVIPPLPEPKKGEKATRVWEPSREHGFHVLRHSYASVMLEAGESIVSLATWLGHSDPAFTLRTYTHFMPEAGARGLAAIETWFADLG</sequence>
<dbReference type="InterPro" id="IPR013762">
    <property type="entry name" value="Integrase-like_cat_sf"/>
</dbReference>
<feature type="domain" description="Tyr recombinase" evidence="5">
    <location>
        <begin position="230"/>
        <end position="457"/>
    </location>
</feature>
<dbReference type="RefSeq" id="WP_354639984.1">
    <property type="nucleotide sequence ID" value="NZ_CP159872.1"/>
</dbReference>
<comment type="similarity">
    <text evidence="1">Belongs to the 'phage' integrase family.</text>
</comment>
<evidence type="ECO:0000256" key="2">
    <source>
        <dbReference type="ARBA" id="ARBA00023125"/>
    </source>
</evidence>
<dbReference type="KEGG" id="kcm:ABWK59_10765"/>
<dbReference type="SUPFAM" id="SSF56349">
    <property type="entry name" value="DNA breaking-rejoining enzymes"/>
    <property type="match status" value="1"/>
</dbReference>
<dbReference type="GO" id="GO:0015074">
    <property type="term" value="P:DNA integration"/>
    <property type="evidence" value="ECO:0007669"/>
    <property type="project" value="InterPro"/>
</dbReference>
<keyword evidence="3" id="KW-0233">DNA recombination</keyword>
<dbReference type="InterPro" id="IPR011010">
    <property type="entry name" value="DNA_brk_join_enz"/>
</dbReference>
<protein>
    <submittedName>
        <fullName evidence="6">Site-specific integrase</fullName>
    </submittedName>
</protein>
<reference evidence="6" key="1">
    <citation type="submission" date="2024-06" db="EMBL/GenBank/DDBJ databases">
        <title>The genome sequences of Kitasatospora sp. strain HUAS MG31.</title>
        <authorList>
            <person name="Mo P."/>
        </authorList>
    </citation>
    <scope>NUCLEOTIDE SEQUENCE</scope>
    <source>
        <strain evidence="6">HUAS MG31</strain>
    </source>
</reference>
<dbReference type="Pfam" id="PF00589">
    <property type="entry name" value="Phage_integrase"/>
    <property type="match status" value="1"/>
</dbReference>
<dbReference type="CDD" id="cd01189">
    <property type="entry name" value="INT_ICEBs1_C_like"/>
    <property type="match status" value="1"/>
</dbReference>
<dbReference type="InterPro" id="IPR010998">
    <property type="entry name" value="Integrase_recombinase_N"/>
</dbReference>
<proteinExistence type="inferred from homology"/>
<dbReference type="EMBL" id="CP159872">
    <property type="protein sequence ID" value="XCM79377.1"/>
    <property type="molecule type" value="Genomic_DNA"/>
</dbReference>
<keyword evidence="2" id="KW-0238">DNA-binding</keyword>
<evidence type="ECO:0000256" key="3">
    <source>
        <dbReference type="ARBA" id="ARBA00023172"/>
    </source>
</evidence>
<dbReference type="Gene3D" id="1.10.443.10">
    <property type="entry name" value="Intergrase catalytic core"/>
    <property type="match status" value="1"/>
</dbReference>
<name>A0AAU8JSR4_9ACTN</name>